<comment type="caution">
    <text evidence="1">The sequence shown here is derived from an EMBL/GenBank/DDBJ whole genome shotgun (WGS) entry which is preliminary data.</text>
</comment>
<sequence>MSADLLRLRATLLSWRNKALSANALIGLGEVLEAIDEVCEDPDHCPEIVVTLSLGFEVRGDGDFESIAADLSIDCDGLLLDDLRRQYSPENGSNHFSTIAKRFNPILTFQFDDISEWFDLVDELISDSRTTLQASRNHI</sequence>
<accession>A0ABX9XHP6</accession>
<evidence type="ECO:0000313" key="1">
    <source>
        <dbReference type="EMBL" id="ROZ84442.1"/>
    </source>
</evidence>
<dbReference type="Proteomes" id="UP000275199">
    <property type="component" value="Unassembled WGS sequence"/>
</dbReference>
<evidence type="ECO:0000313" key="2">
    <source>
        <dbReference type="Proteomes" id="UP000275199"/>
    </source>
</evidence>
<dbReference type="RefSeq" id="WP_123889602.1">
    <property type="nucleotide sequence ID" value="NZ_RKKU01000011.1"/>
</dbReference>
<gene>
    <name evidence="1" type="ORF">EF096_10620</name>
</gene>
<name>A0ABX9XHP6_9PSED</name>
<reference evidence="1 2" key="1">
    <citation type="submission" date="2018-11" db="EMBL/GenBank/DDBJ databases">
        <authorList>
            <person name="Jang G.I."/>
            <person name="Hwang C.Y."/>
        </authorList>
    </citation>
    <scope>NUCLEOTIDE SEQUENCE [LARGE SCALE GENOMIC DNA]</scope>
    <source>
        <strain evidence="1 2">SSM26</strain>
    </source>
</reference>
<dbReference type="EMBL" id="RKKU01000011">
    <property type="protein sequence ID" value="ROZ84442.1"/>
    <property type="molecule type" value="Genomic_DNA"/>
</dbReference>
<proteinExistence type="predicted"/>
<keyword evidence="2" id="KW-1185">Reference proteome</keyword>
<organism evidence="1 2">
    <name type="scientific">Pseudomonas neustonica</name>
    <dbReference type="NCBI Taxonomy" id="2487346"/>
    <lineage>
        <taxon>Bacteria</taxon>
        <taxon>Pseudomonadati</taxon>
        <taxon>Pseudomonadota</taxon>
        <taxon>Gammaproteobacteria</taxon>
        <taxon>Pseudomonadales</taxon>
        <taxon>Pseudomonadaceae</taxon>
        <taxon>Pseudomonas</taxon>
    </lineage>
</organism>
<protein>
    <submittedName>
        <fullName evidence="1">Uncharacterized protein</fullName>
    </submittedName>
</protein>